<dbReference type="NCBIfam" id="TIGR04056">
    <property type="entry name" value="OMP_RagA_SusC"/>
    <property type="match status" value="1"/>
</dbReference>
<dbReference type="PROSITE" id="PS52016">
    <property type="entry name" value="TONB_DEPENDENT_REC_3"/>
    <property type="match status" value="1"/>
</dbReference>
<keyword evidence="2 7" id="KW-0813">Transport</keyword>
<dbReference type="EMBL" id="SSMC01000001">
    <property type="protein sequence ID" value="THD69917.1"/>
    <property type="molecule type" value="Genomic_DNA"/>
</dbReference>
<keyword evidence="8" id="KW-0732">Signal</keyword>
<dbReference type="Gene3D" id="2.40.170.20">
    <property type="entry name" value="TonB-dependent receptor, beta-barrel domain"/>
    <property type="match status" value="1"/>
</dbReference>
<gene>
    <name evidence="10" type="ORF">E7Z59_06220</name>
</gene>
<dbReference type="InterPro" id="IPR012910">
    <property type="entry name" value="Plug_dom"/>
</dbReference>
<evidence type="ECO:0000313" key="10">
    <source>
        <dbReference type="EMBL" id="THD69917.1"/>
    </source>
</evidence>
<dbReference type="GO" id="GO:0009279">
    <property type="term" value="C:cell outer membrane"/>
    <property type="evidence" value="ECO:0007669"/>
    <property type="project" value="UniProtKB-SubCell"/>
</dbReference>
<dbReference type="InterPro" id="IPR039426">
    <property type="entry name" value="TonB-dep_rcpt-like"/>
</dbReference>
<dbReference type="OrthoDB" id="9768177at2"/>
<feature type="domain" description="TonB-dependent receptor plug" evidence="9">
    <location>
        <begin position="120"/>
        <end position="237"/>
    </location>
</feature>
<evidence type="ECO:0000256" key="5">
    <source>
        <dbReference type="ARBA" id="ARBA00023136"/>
    </source>
</evidence>
<dbReference type="FunFam" id="2.60.40.1120:FF:000003">
    <property type="entry name" value="Outer membrane protein Omp121"/>
    <property type="match status" value="1"/>
</dbReference>
<proteinExistence type="inferred from homology"/>
<dbReference type="Gene3D" id="2.60.40.1120">
    <property type="entry name" value="Carboxypeptidase-like, regulatory domain"/>
    <property type="match status" value="1"/>
</dbReference>
<evidence type="ECO:0000256" key="6">
    <source>
        <dbReference type="ARBA" id="ARBA00023237"/>
    </source>
</evidence>
<evidence type="ECO:0000256" key="4">
    <source>
        <dbReference type="ARBA" id="ARBA00022692"/>
    </source>
</evidence>
<dbReference type="NCBIfam" id="TIGR04057">
    <property type="entry name" value="SusC_RagA_signa"/>
    <property type="match status" value="1"/>
</dbReference>
<evidence type="ECO:0000256" key="3">
    <source>
        <dbReference type="ARBA" id="ARBA00022452"/>
    </source>
</evidence>
<sequence length="1068" mass="115692">MKTKLNGFLALLLVLVAQISFAQTKTITGTVTDQDALPLPGASVLVKGTSNGTQTDFDGNYSIQASEGQVLVFSYVGQETQEITVGASSTINVQLLQSAQELGEVVLTALGLEKKKDEDLSSSTLVDTEALQKSGETGVIQGLAGKTSGIQITRNSGDPGAGAYIQIRGQNTITGSASPLIVLDGVAISNTSVGSGVGGVVQQSRLNDINPEDIESVTVLKGAAAAAVWGTGAANGVLVIKTKRGRGAGGSRMSVNVRSSVAFDEINVEWDKQDKFGQGLSGAWAEDFALSWGDKIADRPGGADVFDTSGEYFEADSGNLIYPITEKRSREVFNDVNRDQVFQTGVTLDNSVSIGFSGDNSNTLLSLSNLDQEGIIRGQSSYNRKTFRLNHEVNLTEKLTARINTNYSTIKSQRIQQGSNINGLYLGYLRTAPDFNNTDYKGTYYDANGVAFPNAHRAYRGSVGTIPVYNNPGWTINEQTNPNRVERFIINPEIQWQITDNMIFTGRYGLDYYTDVRETYFPANSSGIPDGNYARTEIAEKNSTWNFFLSSNYDLGEAFNLSWILGTQFEESDYHSIGGTSNNFTNPFLGDLRLFGNADAANELPFLFKQKTRKNGAYAVINAELFNQLFVELTGRYERPSTVEDNVFYPSASLGWAFSNIIPENNFLSFGKLRASYGEIGIEPQPYATRTTFGPGGVGSSWGDFLAAGTYGNPFTRSTTLGNPDLTIERIKEFEVGADFRFFNNYMTLGFTYYDRVTEDAILPLDLAPSSGFSNVLANAAEISNKGIEIDANVNIFNQGDFKWSVNANFSRNRNIVESLSGVQSVFLNGFTGASSRVVEGEPFGALWGGRLLRDAEGNLDLDANGFPQLDPEAGLIGDPNPDWRGGLGTTISWKGLTLSALFETFQGNEMWAGTKGVLNYFGISPETANETTAPTDLVNASGTVIPAGTTFRGNIGDFGAGPVALDQSWYLGLASGFASSHELYIEDASWTRLRELSLFYSLPTNMMESIGFRSAEIGVTGRNLVLWTDFEGVDPDLNLTGASKGRGLDYFTNPGTRSYLFTLRLGL</sequence>
<comment type="similarity">
    <text evidence="7">Belongs to the TonB-dependent receptor family.</text>
</comment>
<evidence type="ECO:0000256" key="2">
    <source>
        <dbReference type="ARBA" id="ARBA00022448"/>
    </source>
</evidence>
<dbReference type="InterPro" id="IPR023997">
    <property type="entry name" value="TonB-dep_OMP_SusC/RagA_CS"/>
</dbReference>
<keyword evidence="5 7" id="KW-0472">Membrane</keyword>
<comment type="caution">
    <text evidence="10">The sequence shown here is derived from an EMBL/GenBank/DDBJ whole genome shotgun (WGS) entry which is preliminary data.</text>
</comment>
<dbReference type="Proteomes" id="UP000305939">
    <property type="component" value="Unassembled WGS sequence"/>
</dbReference>
<organism evidence="10 11">
    <name type="scientific">Robertkochia marina</name>
    <dbReference type="NCBI Taxonomy" id="1227945"/>
    <lineage>
        <taxon>Bacteria</taxon>
        <taxon>Pseudomonadati</taxon>
        <taxon>Bacteroidota</taxon>
        <taxon>Flavobacteriia</taxon>
        <taxon>Flavobacteriales</taxon>
        <taxon>Flavobacteriaceae</taxon>
        <taxon>Robertkochia</taxon>
    </lineage>
</organism>
<evidence type="ECO:0000313" key="11">
    <source>
        <dbReference type="Proteomes" id="UP000305939"/>
    </source>
</evidence>
<dbReference type="Pfam" id="PF13715">
    <property type="entry name" value="CarbopepD_reg_2"/>
    <property type="match status" value="1"/>
</dbReference>
<feature type="signal peptide" evidence="8">
    <location>
        <begin position="1"/>
        <end position="22"/>
    </location>
</feature>
<reference evidence="10 11" key="1">
    <citation type="submission" date="2019-04" db="EMBL/GenBank/DDBJ databases">
        <title>Draft genome sequence of Robertkochia marina CC-AMO-30D.</title>
        <authorList>
            <person name="Hameed A."/>
            <person name="Lin S.-Y."/>
            <person name="Shahina M."/>
            <person name="Lai W.-A."/>
            <person name="Young C.-C."/>
        </authorList>
    </citation>
    <scope>NUCLEOTIDE SEQUENCE [LARGE SCALE GENOMIC DNA]</scope>
    <source>
        <strain evidence="10 11">CC-AMO-30D</strain>
    </source>
</reference>
<protein>
    <submittedName>
        <fullName evidence="10">SusC/RagA family TonB-linked outer membrane protein</fullName>
    </submittedName>
</protein>
<keyword evidence="3 7" id="KW-1134">Transmembrane beta strand</keyword>
<accession>A0A4S3M6P7</accession>
<dbReference type="Pfam" id="PF07715">
    <property type="entry name" value="Plug"/>
    <property type="match status" value="1"/>
</dbReference>
<keyword evidence="11" id="KW-1185">Reference proteome</keyword>
<dbReference type="RefSeq" id="WP_136335408.1">
    <property type="nucleotide sequence ID" value="NZ_QXMP01000002.1"/>
</dbReference>
<dbReference type="InterPro" id="IPR023996">
    <property type="entry name" value="TonB-dep_OMP_SusC/RagA"/>
</dbReference>
<evidence type="ECO:0000256" key="8">
    <source>
        <dbReference type="SAM" id="SignalP"/>
    </source>
</evidence>
<dbReference type="InterPro" id="IPR008969">
    <property type="entry name" value="CarboxyPept-like_regulatory"/>
</dbReference>
<name>A0A4S3M6P7_9FLAO</name>
<dbReference type="Gene3D" id="2.170.130.10">
    <property type="entry name" value="TonB-dependent receptor, plug domain"/>
    <property type="match status" value="1"/>
</dbReference>
<dbReference type="SUPFAM" id="SSF49464">
    <property type="entry name" value="Carboxypeptidase regulatory domain-like"/>
    <property type="match status" value="1"/>
</dbReference>
<feature type="chain" id="PRO_5020269741" evidence="8">
    <location>
        <begin position="23"/>
        <end position="1068"/>
    </location>
</feature>
<dbReference type="AlphaFoldDB" id="A0A4S3M6P7"/>
<evidence type="ECO:0000259" key="9">
    <source>
        <dbReference type="Pfam" id="PF07715"/>
    </source>
</evidence>
<comment type="subcellular location">
    <subcellularLocation>
        <location evidence="1 7">Cell outer membrane</location>
        <topology evidence="1 7">Multi-pass membrane protein</topology>
    </subcellularLocation>
</comment>
<keyword evidence="6 7" id="KW-0998">Cell outer membrane</keyword>
<evidence type="ECO:0000256" key="7">
    <source>
        <dbReference type="PROSITE-ProRule" id="PRU01360"/>
    </source>
</evidence>
<dbReference type="InterPro" id="IPR036942">
    <property type="entry name" value="Beta-barrel_TonB_sf"/>
</dbReference>
<evidence type="ECO:0000256" key="1">
    <source>
        <dbReference type="ARBA" id="ARBA00004571"/>
    </source>
</evidence>
<dbReference type="SUPFAM" id="SSF56935">
    <property type="entry name" value="Porins"/>
    <property type="match status" value="1"/>
</dbReference>
<keyword evidence="4 7" id="KW-0812">Transmembrane</keyword>
<dbReference type="InterPro" id="IPR037066">
    <property type="entry name" value="Plug_dom_sf"/>
</dbReference>